<evidence type="ECO:0000256" key="2">
    <source>
        <dbReference type="ARBA" id="ARBA00022840"/>
    </source>
</evidence>
<dbReference type="GO" id="GO:0008017">
    <property type="term" value="F:microtubule binding"/>
    <property type="evidence" value="ECO:0007669"/>
    <property type="project" value="InterPro"/>
</dbReference>
<dbReference type="GO" id="GO:0005524">
    <property type="term" value="F:ATP binding"/>
    <property type="evidence" value="ECO:0007669"/>
    <property type="project" value="UniProtKB-KW"/>
</dbReference>
<sequence length="151" mass="16560">MMMVIVIIIIIIIIIIVIVIVIITVNRKDNSQYLGKINLIDLAGSENVNKSGVQGLGLGQGMREAQNINKSLFALGDARIFVEIRMKKLTLQVIASLVSKNSKSAGHVPYRNSKLTMMLKAQSNVTETLSSLNFASRARNVELGKAKQHKS</sequence>
<evidence type="ECO:0000256" key="3">
    <source>
        <dbReference type="PROSITE-ProRule" id="PRU00283"/>
    </source>
</evidence>
<proteinExistence type="inferred from homology"/>
<dbReference type="PANTHER" id="PTHR47972">
    <property type="entry name" value="KINESIN-LIKE PROTEIN KLP-3"/>
    <property type="match status" value="1"/>
</dbReference>
<evidence type="ECO:0000259" key="5">
    <source>
        <dbReference type="PROSITE" id="PS50067"/>
    </source>
</evidence>
<dbReference type="Gene3D" id="3.40.850.10">
    <property type="entry name" value="Kinesin motor domain"/>
    <property type="match status" value="1"/>
</dbReference>
<dbReference type="InterPro" id="IPR001752">
    <property type="entry name" value="Kinesin_motor_dom"/>
</dbReference>
<feature type="domain" description="Kinesin motor" evidence="5">
    <location>
        <begin position="1"/>
        <end position="151"/>
    </location>
</feature>
<dbReference type="EMBL" id="LSRX01001065">
    <property type="protein sequence ID" value="OLP84127.1"/>
    <property type="molecule type" value="Genomic_DNA"/>
</dbReference>
<dbReference type="PANTHER" id="PTHR47972:SF28">
    <property type="entry name" value="KINESIN-LIKE PROTEIN KLP-3"/>
    <property type="match status" value="1"/>
</dbReference>
<dbReference type="OrthoDB" id="3176171at2759"/>
<dbReference type="PROSITE" id="PS50067">
    <property type="entry name" value="KINESIN_MOTOR_2"/>
    <property type="match status" value="1"/>
</dbReference>
<keyword evidence="4" id="KW-0472">Membrane</keyword>
<dbReference type="GO" id="GO:0015630">
    <property type="term" value="C:microtubule cytoskeleton"/>
    <property type="evidence" value="ECO:0007669"/>
    <property type="project" value="TreeGrafter"/>
</dbReference>
<evidence type="ECO:0000256" key="4">
    <source>
        <dbReference type="SAM" id="Phobius"/>
    </source>
</evidence>
<gene>
    <name evidence="6" type="primary">KIFC3</name>
    <name evidence="6" type="ORF">AK812_SmicGene35036</name>
</gene>
<dbReference type="SUPFAM" id="SSF52540">
    <property type="entry name" value="P-loop containing nucleoside triphosphate hydrolases"/>
    <property type="match status" value="1"/>
</dbReference>
<dbReference type="SMART" id="SM00129">
    <property type="entry name" value="KISc"/>
    <property type="match status" value="1"/>
</dbReference>
<reference evidence="6 7" key="1">
    <citation type="submission" date="2016-02" db="EMBL/GenBank/DDBJ databases">
        <title>Genome analysis of coral dinoflagellate symbionts highlights evolutionary adaptations to a symbiotic lifestyle.</title>
        <authorList>
            <person name="Aranda M."/>
            <person name="Li Y."/>
            <person name="Liew Y.J."/>
            <person name="Baumgarten S."/>
            <person name="Simakov O."/>
            <person name="Wilson M."/>
            <person name="Piel J."/>
            <person name="Ashoor H."/>
            <person name="Bougouffa S."/>
            <person name="Bajic V.B."/>
            <person name="Ryu T."/>
            <person name="Ravasi T."/>
            <person name="Bayer T."/>
            <person name="Micklem G."/>
            <person name="Kim H."/>
            <person name="Bhak J."/>
            <person name="Lajeunesse T.C."/>
            <person name="Voolstra C.R."/>
        </authorList>
    </citation>
    <scope>NUCLEOTIDE SEQUENCE [LARGE SCALE GENOMIC DNA]</scope>
    <source>
        <strain evidence="6 7">CCMP2467</strain>
    </source>
</reference>
<keyword evidence="1" id="KW-0547">Nucleotide-binding</keyword>
<dbReference type="GO" id="GO:0003777">
    <property type="term" value="F:microtubule motor activity"/>
    <property type="evidence" value="ECO:0007669"/>
    <property type="project" value="InterPro"/>
</dbReference>
<dbReference type="PROSITE" id="PS00411">
    <property type="entry name" value="KINESIN_MOTOR_1"/>
    <property type="match status" value="1"/>
</dbReference>
<keyword evidence="4" id="KW-1133">Transmembrane helix</keyword>
<dbReference type="GO" id="GO:0007018">
    <property type="term" value="P:microtubule-based movement"/>
    <property type="evidence" value="ECO:0007669"/>
    <property type="project" value="InterPro"/>
</dbReference>
<feature type="transmembrane region" description="Helical" evidence="4">
    <location>
        <begin position="6"/>
        <end position="26"/>
    </location>
</feature>
<dbReference type="PRINTS" id="PR00380">
    <property type="entry name" value="KINESINHEAVY"/>
</dbReference>
<dbReference type="Pfam" id="PF00225">
    <property type="entry name" value="Kinesin"/>
    <property type="match status" value="1"/>
</dbReference>
<evidence type="ECO:0000313" key="7">
    <source>
        <dbReference type="Proteomes" id="UP000186817"/>
    </source>
</evidence>
<keyword evidence="4" id="KW-0812">Transmembrane</keyword>
<comment type="similarity">
    <text evidence="3">Belongs to the TRAFAC class myosin-kinesin ATPase superfamily. Kinesin family.</text>
</comment>
<dbReference type="InterPro" id="IPR027640">
    <property type="entry name" value="Kinesin-like_fam"/>
</dbReference>
<dbReference type="InterPro" id="IPR036961">
    <property type="entry name" value="Kinesin_motor_dom_sf"/>
</dbReference>
<comment type="caution">
    <text evidence="3">Lacks conserved residue(s) required for the propagation of feature annotation.</text>
</comment>
<evidence type="ECO:0000313" key="6">
    <source>
        <dbReference type="EMBL" id="OLP84127.1"/>
    </source>
</evidence>
<keyword evidence="7" id="KW-1185">Reference proteome</keyword>
<keyword evidence="2" id="KW-0067">ATP-binding</keyword>
<accession>A0A1Q9CMN6</accession>
<dbReference type="Proteomes" id="UP000186817">
    <property type="component" value="Unassembled WGS sequence"/>
</dbReference>
<comment type="caution">
    <text evidence="6">The sequence shown here is derived from an EMBL/GenBank/DDBJ whole genome shotgun (WGS) entry which is preliminary data.</text>
</comment>
<dbReference type="InterPro" id="IPR027417">
    <property type="entry name" value="P-loop_NTPase"/>
</dbReference>
<evidence type="ECO:0000256" key="1">
    <source>
        <dbReference type="ARBA" id="ARBA00022741"/>
    </source>
</evidence>
<dbReference type="AlphaFoldDB" id="A0A1Q9CMN6"/>
<dbReference type="InterPro" id="IPR019821">
    <property type="entry name" value="Kinesin_motor_CS"/>
</dbReference>
<protein>
    <submittedName>
        <fullName evidence="6">Kinesin-like protein KIFC3</fullName>
    </submittedName>
</protein>
<name>A0A1Q9CMN6_SYMMI</name>
<organism evidence="6 7">
    <name type="scientific">Symbiodinium microadriaticum</name>
    <name type="common">Dinoflagellate</name>
    <name type="synonym">Zooxanthella microadriatica</name>
    <dbReference type="NCBI Taxonomy" id="2951"/>
    <lineage>
        <taxon>Eukaryota</taxon>
        <taxon>Sar</taxon>
        <taxon>Alveolata</taxon>
        <taxon>Dinophyceae</taxon>
        <taxon>Suessiales</taxon>
        <taxon>Symbiodiniaceae</taxon>
        <taxon>Symbiodinium</taxon>
    </lineage>
</organism>